<sequence length="263" mass="30995">MRMPVRCQINCTECSSMEDSNAHIGLCPTHRRDIASLLLKFKNKLIELLKSEGNSSFSFDIDSRIINSNMFKLSLNILDSTLLSNLTPQLQIPHEQPWILLLHHLIPRDLAVFFDNYFSRACDRVKHLIQFISEFISELTTITWSPRSLSFKKWEKDLNITLKKKKNYWKNCSSSRQTSTIADNTSSITNRRRYGRYTRYYFNNMLPYFKRIVNIDESASIRWTTCNFLHSGTWESYRDTLLFNIDYFSPVRSFLDSLSPLRT</sequence>
<dbReference type="VEuPathDB" id="FungiDB:RhiirA1_476270"/>
<accession>A0A2N0NS91</accession>
<evidence type="ECO:0000313" key="2">
    <source>
        <dbReference type="Proteomes" id="UP000232722"/>
    </source>
</evidence>
<dbReference type="Proteomes" id="UP000232722">
    <property type="component" value="Unassembled WGS sequence"/>
</dbReference>
<reference evidence="1 2" key="1">
    <citation type="submission" date="2016-04" db="EMBL/GenBank/DDBJ databases">
        <title>Genome analyses suggest a sexual origin of heterokaryosis in a supposedly ancient asexual fungus.</title>
        <authorList>
            <person name="Ropars J."/>
            <person name="Sedzielewska K."/>
            <person name="Noel J."/>
            <person name="Charron P."/>
            <person name="Farinelli L."/>
            <person name="Marton T."/>
            <person name="Kruger M."/>
            <person name="Pelin A."/>
            <person name="Brachmann A."/>
            <person name="Corradi N."/>
        </authorList>
    </citation>
    <scope>NUCLEOTIDE SEQUENCE [LARGE SCALE GENOMIC DNA]</scope>
    <source>
        <strain evidence="1 2">A5</strain>
    </source>
</reference>
<dbReference type="EMBL" id="LLXJ01003200">
    <property type="protein sequence ID" value="PKB97446.1"/>
    <property type="molecule type" value="Genomic_DNA"/>
</dbReference>
<organism evidence="1 2">
    <name type="scientific">Rhizophagus irregularis</name>
    <dbReference type="NCBI Taxonomy" id="588596"/>
    <lineage>
        <taxon>Eukaryota</taxon>
        <taxon>Fungi</taxon>
        <taxon>Fungi incertae sedis</taxon>
        <taxon>Mucoromycota</taxon>
        <taxon>Glomeromycotina</taxon>
        <taxon>Glomeromycetes</taxon>
        <taxon>Glomerales</taxon>
        <taxon>Glomeraceae</taxon>
        <taxon>Rhizophagus</taxon>
    </lineage>
</organism>
<name>A0A2N0NS91_9GLOM</name>
<evidence type="ECO:0000313" key="1">
    <source>
        <dbReference type="EMBL" id="PKB97446.1"/>
    </source>
</evidence>
<proteinExistence type="predicted"/>
<reference evidence="1 2" key="2">
    <citation type="submission" date="2017-09" db="EMBL/GenBank/DDBJ databases">
        <title>Extensive intraspecific genome diversity in a model arbuscular mycorrhizal fungus.</title>
        <authorList>
            <person name="Chen E.C."/>
            <person name="Morin E."/>
            <person name="Beaudet D."/>
            <person name="Noel J."/>
            <person name="Ndikumana S."/>
            <person name="Charron P."/>
            <person name="St-Onge C."/>
            <person name="Giorgi J."/>
            <person name="Grigoriev I.V."/>
            <person name="Roux C."/>
            <person name="Martin F.M."/>
            <person name="Corradi N."/>
        </authorList>
    </citation>
    <scope>NUCLEOTIDE SEQUENCE [LARGE SCALE GENOMIC DNA]</scope>
    <source>
        <strain evidence="1 2">A5</strain>
    </source>
</reference>
<protein>
    <submittedName>
        <fullName evidence="1">Uncharacterized protein</fullName>
    </submittedName>
</protein>
<comment type="caution">
    <text evidence="1">The sequence shown here is derived from an EMBL/GenBank/DDBJ whole genome shotgun (WGS) entry which is preliminary data.</text>
</comment>
<gene>
    <name evidence="1" type="ORF">RhiirA5_433147</name>
</gene>
<dbReference type="AlphaFoldDB" id="A0A2N0NS91"/>
<dbReference type="VEuPathDB" id="FungiDB:RhiirFUN_013054"/>
<dbReference type="VEuPathDB" id="FungiDB:FUN_011533"/>